<evidence type="ECO:0000313" key="3">
    <source>
        <dbReference type="Proteomes" id="UP001159363"/>
    </source>
</evidence>
<comment type="caution">
    <text evidence="2">The sequence shown here is derived from an EMBL/GenBank/DDBJ whole genome shotgun (WGS) entry which is preliminary data.</text>
</comment>
<name>A0ABQ9I4V3_9NEOP</name>
<accession>A0ABQ9I4V3</accession>
<keyword evidence="3" id="KW-1185">Reference proteome</keyword>
<dbReference type="Proteomes" id="UP001159363">
    <property type="component" value="Chromosome 2"/>
</dbReference>
<protein>
    <submittedName>
        <fullName evidence="2">Uncharacterized protein</fullName>
    </submittedName>
</protein>
<proteinExistence type="predicted"/>
<evidence type="ECO:0000313" key="2">
    <source>
        <dbReference type="EMBL" id="KAJ8891686.1"/>
    </source>
</evidence>
<feature type="compositionally biased region" description="Basic and acidic residues" evidence="1">
    <location>
        <begin position="1287"/>
        <end position="1303"/>
    </location>
</feature>
<evidence type="ECO:0000256" key="1">
    <source>
        <dbReference type="SAM" id="MobiDB-lite"/>
    </source>
</evidence>
<sequence>MRFVTGSSVVATARPRSSSLAAACRSVKVRGQHCTQSRSEEGNISHLNNARTGTVIEHRTFGAPFVLDTKREPEINSISSDTSNSSVSLTELLEELFLDEAESSGLPCPLASPAAVSPRDEQWERALDWSSDSTPTLRTERVMYSLCSWNSPKCRHAMQDRCNAQCCRGRCKCISALVQSPPLSRQQYGFPYLAVDTRAMDVLSLAKVLHRVLHLALRSADSLPASRRHAGRSCATRLLACLLTNKPPWGCCLRFLLTHSAEAGILFRSAVAPSLLHASATTRHTGNVNPWDLNCKQEAAVAQRLERSLLIKANWVRFRAGSLPDFRTRESCRPMPLVGGFSRISPVFSLCCIRALLRAHLVSPSSTLKTPNSHTNISSPFSCKPSPVTHLGGRGHVAQEGFVLIPCLLCVEEVCWLGERCVEGASWRLCYFENCPGCRHLGYKHTATHVHTCRRESNDGEEEEKLYFWFPSLLAIRDPPWQHGEVDLCPLWQHRADAAPVNSTTSRRLHIFANSFRVLLGLSFEKRSTSLHWFHRAFHLNILLAIRTLERPAIEFRDVEAIDALRSCASKMQNSVNGNYVTAIDFFGSNTGNAIDFFEQYSYSNIGIILFRWSVYSSTAVICYGYGINVTIEFFGSPTSVMQSITSLRFHCCYCDSSFSKTCNSRRHERTVCMKSPLRAMKLYDNGHMQFMQGDRMNEHIEIWKGSSTGSQQVMSAIHSAILVATLSADDYDETDNAKDGMSASVWDVRGEHIEYVLFRRNFAASNGFGPKVLRFYPGSGFYGPKASIPSILPHCHCTLMSKRVLSTLSSSLFGPFTNLLCHCTALYRYSSVKPALLANLRYSDFISVKPLPEYPIMGHRKFAPLATCRKSSSLLPILVANSSHYLWRALSIMKFSGLHVSSVLVLCVGRGPRYAWSGAARLAGEVGTARRLGSCLVTVVASDRSSPATSMERGAGVRKRSPLSFPVIILPATPPDGRDTAGRLAGREGVIGAADREGNRKFSKVDFKREQPILQLLCGRRRSPTATTARRGRALCRPRCLVKGQLKEKEVVHISCFTRAPLFYLLHLCLPKKKKKSGSIVATTMFASVSYRKLKRERGCRTGGYEGEKHLHTILLPTEVLFVAAKYFRKGRDKKVVEVFGVDEGETRWYGATPGMQGREKQEILEKTRRPEASCGTIPTCENMAAALREPNPVRLDGRRSMSHQSQCSRFLQAPSRTAGFTRRFHTLSAIQVTNTSFAVILSSSTLPLHSRTLARRPPLKTAGRGGRGASQSHQNILASSPPAGERGRDTSKAAKQRDSPKGRFPLFTGFPGRGIRRPPSASFQEERRAKWVSDYGAGQQSRCQLQHLTILGSEKVDSNGEWTIVTPPQHAGCHPRLPLVLQSRREVASAGWLAWEEGLYLYRPPAWRSKCTDYPLAAVNTNVDLEHLPYCWQRITRDSFERRRFVRPMERRWNARAWGTGLPRENPPASGIVTARFPHPGVNPLGIEPRIAVVGSELPSHCTTAATMSRKGYTKHGFQIVGTAVVWVWWSEHSPPTTGSVLGLISPGFQQTIPRVVLILVPDASGTVLREHTTCLSWILLYVAGSQACPSIPSTCLHVASPLSRYSHCPFYNQIPERFPTLPTVLQRIKQDQALILAALVSGVPLPRLHHFKTFFLHSFSPQSLAEASVLR</sequence>
<reference evidence="2 3" key="1">
    <citation type="submission" date="2023-02" db="EMBL/GenBank/DDBJ databases">
        <title>LHISI_Scaffold_Assembly.</title>
        <authorList>
            <person name="Stuart O.P."/>
            <person name="Cleave R."/>
            <person name="Magrath M.J.L."/>
            <person name="Mikheyev A.S."/>
        </authorList>
    </citation>
    <scope>NUCLEOTIDE SEQUENCE [LARGE SCALE GENOMIC DNA]</scope>
    <source>
        <strain evidence="2">Daus_M_001</strain>
        <tissue evidence="2">Leg muscle</tissue>
    </source>
</reference>
<dbReference type="EMBL" id="JARBHB010000002">
    <property type="protein sequence ID" value="KAJ8891686.1"/>
    <property type="molecule type" value="Genomic_DNA"/>
</dbReference>
<feature type="region of interest" description="Disordered" evidence="1">
    <location>
        <begin position="1253"/>
        <end position="1325"/>
    </location>
</feature>
<feature type="compositionally biased region" description="Polar residues" evidence="1">
    <location>
        <begin position="1271"/>
        <end position="1280"/>
    </location>
</feature>
<gene>
    <name evidence="2" type="ORF">PR048_004215</name>
</gene>
<organism evidence="2 3">
    <name type="scientific">Dryococelus australis</name>
    <dbReference type="NCBI Taxonomy" id="614101"/>
    <lineage>
        <taxon>Eukaryota</taxon>
        <taxon>Metazoa</taxon>
        <taxon>Ecdysozoa</taxon>
        <taxon>Arthropoda</taxon>
        <taxon>Hexapoda</taxon>
        <taxon>Insecta</taxon>
        <taxon>Pterygota</taxon>
        <taxon>Neoptera</taxon>
        <taxon>Polyneoptera</taxon>
        <taxon>Phasmatodea</taxon>
        <taxon>Verophasmatodea</taxon>
        <taxon>Anareolatae</taxon>
        <taxon>Phasmatidae</taxon>
        <taxon>Eurycanthinae</taxon>
        <taxon>Dryococelus</taxon>
    </lineage>
</organism>